<dbReference type="InterPro" id="IPR015943">
    <property type="entry name" value="WD40/YVTN_repeat-like_dom_sf"/>
</dbReference>
<feature type="repeat" description="WD" evidence="1">
    <location>
        <begin position="676"/>
        <end position="709"/>
    </location>
</feature>
<evidence type="ECO:0000313" key="4">
    <source>
        <dbReference type="EMBL" id="KRX01476.1"/>
    </source>
</evidence>
<organism evidence="4 5">
    <name type="scientific">Pseudocohnilembus persalinus</name>
    <name type="common">Ciliate</name>
    <dbReference type="NCBI Taxonomy" id="266149"/>
    <lineage>
        <taxon>Eukaryota</taxon>
        <taxon>Sar</taxon>
        <taxon>Alveolata</taxon>
        <taxon>Ciliophora</taxon>
        <taxon>Intramacronucleata</taxon>
        <taxon>Oligohymenophorea</taxon>
        <taxon>Scuticociliatia</taxon>
        <taxon>Philasterida</taxon>
        <taxon>Pseudocohnilembidae</taxon>
        <taxon>Pseudocohnilembus</taxon>
    </lineage>
</organism>
<dbReference type="EMBL" id="LDAU01000170">
    <property type="protein sequence ID" value="KRX01476.1"/>
    <property type="molecule type" value="Genomic_DNA"/>
</dbReference>
<feature type="coiled-coil region" evidence="2">
    <location>
        <begin position="1156"/>
        <end position="1250"/>
    </location>
</feature>
<keyword evidence="1" id="KW-0853">WD repeat</keyword>
<keyword evidence="5" id="KW-1185">Reference proteome</keyword>
<dbReference type="OrthoDB" id="10251741at2759"/>
<proteinExistence type="predicted"/>
<feature type="coiled-coil region" evidence="2">
    <location>
        <begin position="754"/>
        <end position="1004"/>
    </location>
</feature>
<evidence type="ECO:0000256" key="3">
    <source>
        <dbReference type="SAM" id="MobiDB-lite"/>
    </source>
</evidence>
<dbReference type="PANTHER" id="PTHR32215">
    <property type="entry name" value="CILIA- AND FLAGELLA-ASSOCIATED PROTEIN 57"/>
    <property type="match status" value="1"/>
</dbReference>
<gene>
    <name evidence="4" type="ORF">PPERSA_01379</name>
</gene>
<dbReference type="Gene3D" id="2.130.10.10">
    <property type="entry name" value="YVTN repeat-like/Quinoprotein amine dehydrogenase"/>
    <property type="match status" value="2"/>
</dbReference>
<dbReference type="PROSITE" id="PS50082">
    <property type="entry name" value="WD_REPEATS_2"/>
    <property type="match status" value="1"/>
</dbReference>
<reference evidence="4 5" key="1">
    <citation type="journal article" date="2015" name="Sci. Rep.">
        <title>Genome of the facultative scuticociliatosis pathogen Pseudocohnilembus persalinus provides insight into its virulence through horizontal gene transfer.</title>
        <authorList>
            <person name="Xiong J."/>
            <person name="Wang G."/>
            <person name="Cheng J."/>
            <person name="Tian M."/>
            <person name="Pan X."/>
            <person name="Warren A."/>
            <person name="Jiang C."/>
            <person name="Yuan D."/>
            <person name="Miao W."/>
        </authorList>
    </citation>
    <scope>NUCLEOTIDE SEQUENCE [LARGE SCALE GENOMIC DNA]</scope>
    <source>
        <strain evidence="4">36N120E</strain>
    </source>
</reference>
<dbReference type="PANTHER" id="PTHR32215:SF0">
    <property type="entry name" value="CILIA- AND FLAGELLA-ASSOCIATED PROTEIN 57"/>
    <property type="match status" value="1"/>
</dbReference>
<evidence type="ECO:0000256" key="1">
    <source>
        <dbReference type="PROSITE-ProRule" id="PRU00221"/>
    </source>
</evidence>
<accession>A0A0V0QH33</accession>
<evidence type="ECO:0000313" key="5">
    <source>
        <dbReference type="Proteomes" id="UP000054937"/>
    </source>
</evidence>
<dbReference type="SUPFAM" id="SSF50998">
    <property type="entry name" value="Quinoprotein alcohol dehydrogenase-like"/>
    <property type="match status" value="1"/>
</dbReference>
<dbReference type="InParanoid" id="A0A0V0QH33"/>
<protein>
    <submittedName>
        <fullName evidence="4">Quinonprotein alcohol dehydrogenase-like superfamily</fullName>
    </submittedName>
</protein>
<evidence type="ECO:0000256" key="2">
    <source>
        <dbReference type="SAM" id="Coils"/>
    </source>
</evidence>
<dbReference type="InterPro" id="IPR001680">
    <property type="entry name" value="WD40_rpt"/>
</dbReference>
<feature type="region of interest" description="Disordered" evidence="3">
    <location>
        <begin position="1372"/>
        <end position="1395"/>
    </location>
</feature>
<dbReference type="Proteomes" id="UP000054937">
    <property type="component" value="Unassembled WGS sequence"/>
</dbReference>
<dbReference type="InterPro" id="IPR052993">
    <property type="entry name" value="CFA-57"/>
</dbReference>
<dbReference type="OMA" id="GSIFEWT"/>
<keyword evidence="2" id="KW-0175">Coiled coil</keyword>
<sequence length="1395" mass="161800">MDRRVKLDLIHGFGSSTSNGYRDSASIIDTDNQKQVVFPLSKYIGKIQIKQLIPYYINYILGVKNLEQNDMSFIKLPDTMKEIACLTVSPNKKFLAVCCKSHSNSSDVTNQIPSVTVYDIKAEIQKNKQQKKNNRTFPYADSTVQNFSALAFSADSHNRFLLCLTEAPENKLVFIDIVGNKKNYASQVINQPINKISISPNETHLVAISGPGIFKILRVQESSFVYICENIRKLSQNQNFTDHTWFDENRIAIANDKGEIFTIYNNEVESHFHTGLDQLGSPITTIKSFSKGLICGGDRGNFSVWIKNENPQKVLERKIQDEKYELVQLTNWSSERGNEVVSIDVSSSNSLMAVAFKNNDVATYDLSKLSNVASENYESMQKKLRLIEKKLKFKYIYEGSHFGPITSMDVCIQRPLIVTCSNQDSTIRIWNYMNFKCELKRKFEFKEGQKLNPLLSVAFHPSGYYIAAGFIDMLRIYHVLKDSLKLFQEIQIKSGQIIQFSQRGAYLAVSHPRQNLHIGQHQVTIFDSYTLECVKELKDPGNKISDLLWTPNDNSLLVSTVDGKIYEYEAYKIWNKKDRLLSNTSISTILFNERTNVITAAGGEDNKGHIKEILDKEDGDSKTNQLDEQLPYRLSRLAYLTSYFNQGAIIGGTSEGQIKVWSHIIHLNQMMPFETIASHQGEITQLKVSPNGRYVFSSGQDGIIFIYQVTELTKDGEILTAKNNPNIQKEQINPKALCVDETLADVVMVQKQDIEDIIKEKQKASELFIELKKKGQDDLDELKQKHAKMLKDFDEQKQKDIKKLQDDLNNLSIKKDSQQKKYKQLLQEMEEGQLDQVRELDRLYEAKLAYENEKYLQQESELQQMKAGYEKKIKEIEKKNDKAIMLLKSEFIDQFSKVNRVYTNTKDTAVDIKKTYEERLSQLEEEHELEINSMVNKQDELEKKWNDQLLEKTKKITELTKDKQQALQLKDKFENEVKKQDETIQQLEEKVQDLKEKLKSEEGEKLRKEGVVKEKDKSINNLKYKISDLQKTKHVLSFRTTEMRKSLEPKEAQIEKLKEELFKLEHEFQQILKNYQQQNDVMKKMQNQIDTLNNNLQKEEQAKKKIQNTHNKMVMDLHNIVKKNDYHEYIKGLTRLYQEYVQDIQLHQGKQDPKSIEEMTKMIQQLEKSIFQINKTQSKEIYRREQEVHLKIKNNADLIYDLNDIRKENKELKAELQNQIIINQTQEKENKKLEQEIKKISEKLNKKKFTQSAQQIPVSSDLNSLGIGSNLKPNISLTNNNNTFNNNNSDQKQQNNQPYRPILQQKGAIFKGSNYDLKTQGFFDKSKMLDLMAEVELSNQRRIQAEQKLINIKKKIKHHINAYQCHDNDLQSESQTNEDLDLSSGGIKLPNISRQ</sequence>
<dbReference type="InterPro" id="IPR011047">
    <property type="entry name" value="Quinoprotein_ADH-like_sf"/>
</dbReference>
<dbReference type="SMART" id="SM00320">
    <property type="entry name" value="WD40"/>
    <property type="match status" value="7"/>
</dbReference>
<dbReference type="PROSITE" id="PS50294">
    <property type="entry name" value="WD_REPEATS_REGION"/>
    <property type="match status" value="1"/>
</dbReference>
<dbReference type="Pfam" id="PF00400">
    <property type="entry name" value="WD40"/>
    <property type="match status" value="2"/>
</dbReference>
<feature type="coiled-coil region" evidence="2">
    <location>
        <begin position="1047"/>
        <end position="1109"/>
    </location>
</feature>
<comment type="caution">
    <text evidence="4">The sequence shown here is derived from an EMBL/GenBank/DDBJ whole genome shotgun (WGS) entry which is preliminary data.</text>
</comment>
<name>A0A0V0QH33_PSEPJ</name>